<evidence type="ECO:0000256" key="2">
    <source>
        <dbReference type="ARBA" id="ARBA00012528"/>
    </source>
</evidence>
<evidence type="ECO:0000259" key="5">
    <source>
        <dbReference type="PROSITE" id="PS50887"/>
    </source>
</evidence>
<dbReference type="FunFam" id="3.30.70.270:FF:000001">
    <property type="entry name" value="Diguanylate cyclase domain protein"/>
    <property type="match status" value="1"/>
</dbReference>
<evidence type="ECO:0000313" key="7">
    <source>
        <dbReference type="Proteomes" id="UP000287649"/>
    </source>
</evidence>
<dbReference type="PANTHER" id="PTHR45138:SF9">
    <property type="entry name" value="DIGUANYLATE CYCLASE DGCM-RELATED"/>
    <property type="match status" value="1"/>
</dbReference>
<dbReference type="Gene3D" id="3.30.70.270">
    <property type="match status" value="1"/>
</dbReference>
<comment type="caution">
    <text evidence="6">The sequence shown here is derived from an EMBL/GenBank/DDBJ whole genome shotgun (WGS) entry which is preliminary data.</text>
</comment>
<evidence type="ECO:0000256" key="3">
    <source>
        <dbReference type="ARBA" id="ARBA00034247"/>
    </source>
</evidence>
<dbReference type="EMBL" id="PIPX01000001">
    <property type="protein sequence ID" value="RUO56517.1"/>
    <property type="molecule type" value="Genomic_DNA"/>
</dbReference>
<reference evidence="7" key="1">
    <citation type="journal article" date="2018" name="Front. Microbiol.">
        <title>Genome-Based Analysis Reveals the Taxonomy and Diversity of the Family Idiomarinaceae.</title>
        <authorList>
            <person name="Liu Y."/>
            <person name="Lai Q."/>
            <person name="Shao Z."/>
        </authorList>
    </citation>
    <scope>NUCLEOTIDE SEQUENCE [LARGE SCALE GENOMIC DNA]</scope>
    <source>
        <strain evidence="7">PO-M2</strain>
    </source>
</reference>
<dbReference type="GO" id="GO:0052621">
    <property type="term" value="F:diguanylate cyclase activity"/>
    <property type="evidence" value="ECO:0007669"/>
    <property type="project" value="UniProtKB-EC"/>
</dbReference>
<accession>A0A432Y6E6</accession>
<keyword evidence="4" id="KW-0472">Membrane</keyword>
<organism evidence="6 7">
    <name type="scientific">Pseudidiomarina homiensis</name>
    <dbReference type="NCBI Taxonomy" id="364198"/>
    <lineage>
        <taxon>Bacteria</taxon>
        <taxon>Pseudomonadati</taxon>
        <taxon>Pseudomonadota</taxon>
        <taxon>Gammaproteobacteria</taxon>
        <taxon>Alteromonadales</taxon>
        <taxon>Idiomarinaceae</taxon>
        <taxon>Pseudidiomarina</taxon>
    </lineage>
</organism>
<dbReference type="Proteomes" id="UP000287649">
    <property type="component" value="Unassembled WGS sequence"/>
</dbReference>
<feature type="transmembrane region" description="Helical" evidence="4">
    <location>
        <begin position="21"/>
        <end position="44"/>
    </location>
</feature>
<keyword evidence="4" id="KW-1133">Transmembrane helix</keyword>
<dbReference type="NCBIfam" id="TIGR00254">
    <property type="entry name" value="GGDEF"/>
    <property type="match status" value="1"/>
</dbReference>
<gene>
    <name evidence="6" type="ORF">CWI70_07200</name>
</gene>
<feature type="transmembrane region" description="Helical" evidence="4">
    <location>
        <begin position="126"/>
        <end position="143"/>
    </location>
</feature>
<name>A0A432Y6E6_9GAMM</name>
<evidence type="ECO:0000256" key="1">
    <source>
        <dbReference type="ARBA" id="ARBA00001946"/>
    </source>
</evidence>
<dbReference type="PROSITE" id="PS50887">
    <property type="entry name" value="GGDEF"/>
    <property type="match status" value="1"/>
</dbReference>
<evidence type="ECO:0000313" key="6">
    <source>
        <dbReference type="EMBL" id="RUO56517.1"/>
    </source>
</evidence>
<protein>
    <recommendedName>
        <fullName evidence="2">diguanylate cyclase</fullName>
        <ecNumber evidence="2">2.7.7.65</ecNumber>
    </recommendedName>
</protein>
<dbReference type="Pfam" id="PF20966">
    <property type="entry name" value="MASE6"/>
    <property type="match status" value="1"/>
</dbReference>
<feature type="transmembrane region" description="Helical" evidence="4">
    <location>
        <begin position="50"/>
        <end position="69"/>
    </location>
</feature>
<comment type="cofactor">
    <cofactor evidence="1">
        <name>Mg(2+)</name>
        <dbReference type="ChEBI" id="CHEBI:18420"/>
    </cofactor>
</comment>
<comment type="catalytic activity">
    <reaction evidence="3">
        <text>2 GTP = 3',3'-c-di-GMP + 2 diphosphate</text>
        <dbReference type="Rhea" id="RHEA:24898"/>
        <dbReference type="ChEBI" id="CHEBI:33019"/>
        <dbReference type="ChEBI" id="CHEBI:37565"/>
        <dbReference type="ChEBI" id="CHEBI:58805"/>
        <dbReference type="EC" id="2.7.7.65"/>
    </reaction>
</comment>
<evidence type="ECO:0000256" key="4">
    <source>
        <dbReference type="SAM" id="Phobius"/>
    </source>
</evidence>
<dbReference type="InterPro" id="IPR029787">
    <property type="entry name" value="Nucleotide_cyclase"/>
</dbReference>
<dbReference type="Pfam" id="PF00990">
    <property type="entry name" value="GGDEF"/>
    <property type="match status" value="1"/>
</dbReference>
<sequence length="363" mass="41279">MSFRMPSNLNNTPQDPLYRRVQFLWALLWVMFITFLVLGSLNYAINKVEWVAFMHWGTSLLNLVLIYWHRRAPHHVLWVSWAVVVTCALVLFAYIVVMEGHDYSLFWLALYPPVAFFLLGRRWGHILSSLVVGGNLIYVAYASQTWQPAPFTVHALLNIVIALAALFAVLRHIEKTRSEAFHHLQDHSERLEYIAITDPLTGLVNRSRLDQALSRGLQRAKREQKAFAVILLDIDHFKRVNDTYGHQVGDRILIELAQLLRSNTRGSDTLGRWGGEEFLLVAESCSRQQAKVLAEKIRHAVAAFIFHADIRITISIGVASFHAGDDESTLVRRADEALYTAKANGRNCTVTELDLEIQKSPAV</sequence>
<dbReference type="InterPro" id="IPR043128">
    <property type="entry name" value="Rev_trsase/Diguanyl_cyclase"/>
</dbReference>
<dbReference type="InterPro" id="IPR000160">
    <property type="entry name" value="GGDEF_dom"/>
</dbReference>
<dbReference type="InterPro" id="IPR050469">
    <property type="entry name" value="Diguanylate_Cyclase"/>
</dbReference>
<keyword evidence="7" id="KW-1185">Reference proteome</keyword>
<dbReference type="SMART" id="SM00267">
    <property type="entry name" value="GGDEF"/>
    <property type="match status" value="1"/>
</dbReference>
<dbReference type="CDD" id="cd01949">
    <property type="entry name" value="GGDEF"/>
    <property type="match status" value="1"/>
</dbReference>
<dbReference type="PANTHER" id="PTHR45138">
    <property type="entry name" value="REGULATORY COMPONENTS OF SENSORY TRANSDUCTION SYSTEM"/>
    <property type="match status" value="1"/>
</dbReference>
<keyword evidence="4" id="KW-0812">Transmembrane</keyword>
<proteinExistence type="predicted"/>
<feature type="transmembrane region" description="Helical" evidence="4">
    <location>
        <begin position="149"/>
        <end position="170"/>
    </location>
</feature>
<dbReference type="AlphaFoldDB" id="A0A432Y6E6"/>
<feature type="transmembrane region" description="Helical" evidence="4">
    <location>
        <begin position="103"/>
        <end position="119"/>
    </location>
</feature>
<dbReference type="InterPro" id="IPR048435">
    <property type="entry name" value="MASE6"/>
</dbReference>
<dbReference type="SUPFAM" id="SSF55073">
    <property type="entry name" value="Nucleotide cyclase"/>
    <property type="match status" value="1"/>
</dbReference>
<dbReference type="EC" id="2.7.7.65" evidence="2"/>
<feature type="transmembrane region" description="Helical" evidence="4">
    <location>
        <begin position="76"/>
        <end position="97"/>
    </location>
</feature>
<feature type="domain" description="GGDEF" evidence="5">
    <location>
        <begin position="225"/>
        <end position="354"/>
    </location>
</feature>